<feature type="non-terminal residue" evidence="1">
    <location>
        <position position="150"/>
    </location>
</feature>
<evidence type="ECO:0000313" key="1">
    <source>
        <dbReference type="EMBL" id="KAH9312044.1"/>
    </source>
</evidence>
<organism evidence="1 2">
    <name type="scientific">Taxus chinensis</name>
    <name type="common">Chinese yew</name>
    <name type="synonym">Taxus wallichiana var. chinensis</name>
    <dbReference type="NCBI Taxonomy" id="29808"/>
    <lineage>
        <taxon>Eukaryota</taxon>
        <taxon>Viridiplantae</taxon>
        <taxon>Streptophyta</taxon>
        <taxon>Embryophyta</taxon>
        <taxon>Tracheophyta</taxon>
        <taxon>Spermatophyta</taxon>
        <taxon>Pinopsida</taxon>
        <taxon>Pinidae</taxon>
        <taxon>Conifers II</taxon>
        <taxon>Cupressales</taxon>
        <taxon>Taxaceae</taxon>
        <taxon>Taxus</taxon>
    </lineage>
</organism>
<dbReference type="Proteomes" id="UP000824469">
    <property type="component" value="Unassembled WGS sequence"/>
</dbReference>
<reference evidence="1 2" key="1">
    <citation type="journal article" date="2021" name="Nat. Plants">
        <title>The Taxus genome provides insights into paclitaxel biosynthesis.</title>
        <authorList>
            <person name="Xiong X."/>
            <person name="Gou J."/>
            <person name="Liao Q."/>
            <person name="Li Y."/>
            <person name="Zhou Q."/>
            <person name="Bi G."/>
            <person name="Li C."/>
            <person name="Du R."/>
            <person name="Wang X."/>
            <person name="Sun T."/>
            <person name="Guo L."/>
            <person name="Liang H."/>
            <person name="Lu P."/>
            <person name="Wu Y."/>
            <person name="Zhang Z."/>
            <person name="Ro D.K."/>
            <person name="Shang Y."/>
            <person name="Huang S."/>
            <person name="Yan J."/>
        </authorList>
    </citation>
    <scope>NUCLEOTIDE SEQUENCE [LARGE SCALE GENOMIC DNA]</scope>
    <source>
        <strain evidence="1">Ta-2019</strain>
    </source>
</reference>
<dbReference type="AlphaFoldDB" id="A0AA38FZL1"/>
<sequence length="150" mass="17835">MTSFPSWNSHLQQQQCFPPPTCFLNPPNQHFEQIQDQHTYPYEQQYQSHLGYEAHQEQGYACNEDHHMQDADMLEKIQKMEVKMVQSRATAQMRAFRIGCRTPCPWGGPFPRHFSPQEKLDFMMKMLPQLAQWKTEIEAYTLVVEQPCQW</sequence>
<accession>A0AA38FZL1</accession>
<evidence type="ECO:0000313" key="2">
    <source>
        <dbReference type="Proteomes" id="UP000824469"/>
    </source>
</evidence>
<name>A0AA38FZL1_TAXCH</name>
<comment type="caution">
    <text evidence="1">The sequence shown here is derived from an EMBL/GenBank/DDBJ whole genome shotgun (WGS) entry which is preliminary data.</text>
</comment>
<proteinExistence type="predicted"/>
<protein>
    <submittedName>
        <fullName evidence="1">Uncharacterized protein</fullName>
    </submittedName>
</protein>
<dbReference type="EMBL" id="JAHRHJ020000006">
    <property type="protein sequence ID" value="KAH9312044.1"/>
    <property type="molecule type" value="Genomic_DNA"/>
</dbReference>
<keyword evidence="2" id="KW-1185">Reference proteome</keyword>
<gene>
    <name evidence="1" type="ORF">KI387_027079</name>
</gene>